<feature type="compositionally biased region" description="Basic and acidic residues" evidence="1">
    <location>
        <begin position="519"/>
        <end position="528"/>
    </location>
</feature>
<feature type="region of interest" description="Disordered" evidence="1">
    <location>
        <begin position="792"/>
        <end position="836"/>
    </location>
</feature>
<sequence length="860" mass="93472">MHSWIATGAPPARPEMPHLSWLVDNIRHTETWRDNRFDVVPLLLSQMLAESSRIPFNRLVIMDNQGALTHFSDGPPDLSNAVVLRLDNAHYDAVRPRDPSRGFQPTQRNGRWWLTPEAVAVTPITRDGLCLTNSLAAAIGMNGDRLRADFCQWLTCHEGASLFEEKLAIASMSCDVAAGGETAAVDRAQTRPRTPIMPARETVPALTAQSMPPLTPAAQATSIAAPQLAAITAHLTAIVRERRSSEFLASLIATTALPAAQQHEIALSLLPALVQQMATADARRHPGVANVAAVSYMLDVIANTQASAAKPDNAQLASLLFNPLPNARSVAETLAPWLPFPDITLMGEHLLYLTRSLVPYKPAHAALKTGIEKMRKQLKAQAVGDEKFKQTLLDALKAAEKAIKKGKTDGSHWPPPVLPSSDALPRLIAAGEAHLQHEARQKQALQKWQTTVSSPAYQQQERIFAKLKAEAEEKKLRDQQRSQAMIAHSLSKARETDQLAQARKTAKQAAEAAQVRARKVGETRDNQHRQAALTAERAQAAATVQQMQALEAAKRARAQQLALSQPANTQPLALSQRENAGPQAAIDPSKSGKSLTTPSPSSGLVPYDARATLGVAVKTVTGRYIPAQLTLSGQQVVIEADTARAAPGIHTFSQMTNTSAARSEMWLHGSDSRSVKISGELGSVALHTRAGSVNLRAKAWQGNTPMLASDSGVIRTRLDQETTEINARDMNFFRQQRELKNARWEQEGRERVLRSAQIAASYDAQRNESKRFNAAPCRFAEQIVTATPVFEGTAQQPERDTRSQPALAQHTMPESPVRPASGQANAFSPSPSPEVSVFKPLTLDELLTRSETPLASRAQP</sequence>
<gene>
    <name evidence="2" type="ORF">N4G40_05760</name>
</gene>
<accession>A0ABU5LCV9</accession>
<feature type="region of interest" description="Disordered" evidence="1">
    <location>
        <begin position="575"/>
        <end position="606"/>
    </location>
</feature>
<protein>
    <submittedName>
        <fullName evidence="2">Uncharacterized protein</fullName>
    </submittedName>
</protein>
<evidence type="ECO:0000313" key="2">
    <source>
        <dbReference type="EMBL" id="MDZ7277779.1"/>
    </source>
</evidence>
<feature type="compositionally biased region" description="Polar residues" evidence="1">
    <location>
        <begin position="591"/>
        <end position="602"/>
    </location>
</feature>
<dbReference type="RefSeq" id="WP_322541840.1">
    <property type="nucleotide sequence ID" value="NZ_JAOBTT010000001.1"/>
</dbReference>
<feature type="compositionally biased region" description="Low complexity" evidence="1">
    <location>
        <begin position="500"/>
        <end position="515"/>
    </location>
</feature>
<reference evidence="3" key="1">
    <citation type="submission" date="2023-07" db="EMBL/GenBank/DDBJ databases">
        <title>Structural and functional analysis of rice phyllospheric bacteria for their antimicrobial properties and defense elicitation against blast disease.</title>
        <authorList>
            <person name="Sahu K.P."/>
            <person name="Asharani P."/>
            <person name="Kumar M."/>
            <person name="Reddy B."/>
            <person name="Kumar A."/>
        </authorList>
    </citation>
    <scope>NUCLEOTIDE SEQUENCE [LARGE SCALE GENOMIC DNA]</scope>
    <source>
        <strain evidence="3">OsEp_Plm_30P10</strain>
    </source>
</reference>
<comment type="caution">
    <text evidence="2">The sequence shown here is derived from an EMBL/GenBank/DDBJ whole genome shotgun (WGS) entry which is preliminary data.</text>
</comment>
<dbReference type="Proteomes" id="UP001288620">
    <property type="component" value="Unassembled WGS sequence"/>
</dbReference>
<dbReference type="EMBL" id="JAOBTT010000001">
    <property type="protein sequence ID" value="MDZ7277779.1"/>
    <property type="molecule type" value="Genomic_DNA"/>
</dbReference>
<evidence type="ECO:0000256" key="1">
    <source>
        <dbReference type="SAM" id="MobiDB-lite"/>
    </source>
</evidence>
<keyword evidence="3" id="KW-1185">Reference proteome</keyword>
<name>A0ABU5LCV9_9GAMM</name>
<organism evidence="2 3">
    <name type="scientific">Pantoea eucrina</name>
    <dbReference type="NCBI Taxonomy" id="472693"/>
    <lineage>
        <taxon>Bacteria</taxon>
        <taxon>Pseudomonadati</taxon>
        <taxon>Pseudomonadota</taxon>
        <taxon>Gammaproteobacteria</taxon>
        <taxon>Enterobacterales</taxon>
        <taxon>Erwiniaceae</taxon>
        <taxon>Pantoea</taxon>
    </lineage>
</organism>
<evidence type="ECO:0000313" key="3">
    <source>
        <dbReference type="Proteomes" id="UP001288620"/>
    </source>
</evidence>
<feature type="region of interest" description="Disordered" evidence="1">
    <location>
        <begin position="496"/>
        <end position="536"/>
    </location>
</feature>
<proteinExistence type="predicted"/>